<name>A0A5S4GU41_9ACTN</name>
<dbReference type="OrthoDB" id="5188619at2"/>
<proteinExistence type="predicted"/>
<dbReference type="EMBL" id="VCKX01000026">
    <property type="protein sequence ID" value="TMR36242.1"/>
    <property type="molecule type" value="Genomic_DNA"/>
</dbReference>
<keyword evidence="2" id="KW-1185">Reference proteome</keyword>
<dbReference type="Proteomes" id="UP000306628">
    <property type="component" value="Unassembled WGS sequence"/>
</dbReference>
<reference evidence="1 2" key="1">
    <citation type="submission" date="2019-05" db="EMBL/GenBank/DDBJ databases">
        <title>Draft genome sequence of Nonomuraea zeae DSM 100528.</title>
        <authorList>
            <person name="Saricaoglu S."/>
            <person name="Isik K."/>
        </authorList>
    </citation>
    <scope>NUCLEOTIDE SEQUENCE [LARGE SCALE GENOMIC DNA]</scope>
    <source>
        <strain evidence="1 2">DSM 100528</strain>
    </source>
</reference>
<dbReference type="RefSeq" id="WP_138689657.1">
    <property type="nucleotide sequence ID" value="NZ_JBHSAZ010000026.1"/>
</dbReference>
<organism evidence="1 2">
    <name type="scientific">Nonomuraea zeae</name>
    <dbReference type="NCBI Taxonomy" id="1642303"/>
    <lineage>
        <taxon>Bacteria</taxon>
        <taxon>Bacillati</taxon>
        <taxon>Actinomycetota</taxon>
        <taxon>Actinomycetes</taxon>
        <taxon>Streptosporangiales</taxon>
        <taxon>Streptosporangiaceae</taxon>
        <taxon>Nonomuraea</taxon>
    </lineage>
</organism>
<sequence length="278" mass="31065">MSKPCAECGLEELDDLNCRTQGIIRQAELTQAAAETLRQFRQKYDGARSSYVKARGEAAPVVQELAKKAATLINKIRCLLEEQEIKKLDQAWKRVAQDLADCPGLTGCCVHDPCDFDLNVENVPLKVLVEREADVKRRTDAAVECFKEVVEEPVALPQRVTKLQAKIAAIESDLGGETKSKEELHRLYVRAVVAAFELRDAQIWRGFANVHAFMDCLCRGLTCALRGHRALAVLGGAIATQKCRQEAHKAYCKRLREDPVDDVLTQYAKLTRLDEDAE</sequence>
<protein>
    <submittedName>
        <fullName evidence="1">Uncharacterized protein</fullName>
    </submittedName>
</protein>
<gene>
    <name evidence="1" type="ORF">ETD85_11595</name>
</gene>
<comment type="caution">
    <text evidence="1">The sequence shown here is derived from an EMBL/GenBank/DDBJ whole genome shotgun (WGS) entry which is preliminary data.</text>
</comment>
<evidence type="ECO:0000313" key="2">
    <source>
        <dbReference type="Proteomes" id="UP000306628"/>
    </source>
</evidence>
<dbReference type="AlphaFoldDB" id="A0A5S4GU41"/>
<accession>A0A5S4GU41</accession>
<evidence type="ECO:0000313" key="1">
    <source>
        <dbReference type="EMBL" id="TMR36242.1"/>
    </source>
</evidence>